<gene>
    <name evidence="2" type="ORF">M6B38_378945</name>
</gene>
<name>A0AAX6G943_IRIPA</name>
<dbReference type="PANTHER" id="PTHR47854">
    <property type="entry name" value="SURFEIT LOCUS PROTEIN 2 (SURF2)"/>
    <property type="match status" value="1"/>
</dbReference>
<evidence type="ECO:0000256" key="1">
    <source>
        <dbReference type="SAM" id="MobiDB-lite"/>
    </source>
</evidence>
<proteinExistence type="predicted"/>
<sequence length="261" mass="29458">MEKKREMEVDGGREEKKEKSGGKEGSFLLGLPKYVEIGNGRLRCSETGHELPAKEAEAYSRSKACRLALIDAAVSNKKPPLNTFKPHPLSMSKLVCELTGDTINKSEEHIWKHISGKRFQNKLEQKEAQKLVSVEKKEKDSKKSKKISKSSVTVGKDDQSMKDDGNASPEGKPMENNTDPEEIDFWVPPVGERWDYDSGKDRWESCTTSDHETDKENDPDEVDEEHELESMELSARRTKRMSIEVGPSSFASRKKKSKKAS</sequence>
<organism evidence="2 3">
    <name type="scientific">Iris pallida</name>
    <name type="common">Sweet iris</name>
    <dbReference type="NCBI Taxonomy" id="29817"/>
    <lineage>
        <taxon>Eukaryota</taxon>
        <taxon>Viridiplantae</taxon>
        <taxon>Streptophyta</taxon>
        <taxon>Embryophyta</taxon>
        <taxon>Tracheophyta</taxon>
        <taxon>Spermatophyta</taxon>
        <taxon>Magnoliopsida</taxon>
        <taxon>Liliopsida</taxon>
        <taxon>Asparagales</taxon>
        <taxon>Iridaceae</taxon>
        <taxon>Iridoideae</taxon>
        <taxon>Irideae</taxon>
        <taxon>Iris</taxon>
    </lineage>
</organism>
<protein>
    <submittedName>
        <fullName evidence="2">Surfeit locus protein 2-like</fullName>
    </submittedName>
</protein>
<dbReference type="Proteomes" id="UP001140949">
    <property type="component" value="Unassembled WGS sequence"/>
</dbReference>
<accession>A0AAX6G943</accession>
<feature type="compositionally biased region" description="Basic and acidic residues" evidence="1">
    <location>
        <begin position="155"/>
        <end position="165"/>
    </location>
</feature>
<feature type="compositionally biased region" description="Basic residues" evidence="1">
    <location>
        <begin position="252"/>
        <end position="261"/>
    </location>
</feature>
<feature type="region of interest" description="Disordered" evidence="1">
    <location>
        <begin position="132"/>
        <end position="261"/>
    </location>
</feature>
<feature type="compositionally biased region" description="Basic and acidic residues" evidence="1">
    <location>
        <begin position="192"/>
        <end position="216"/>
    </location>
</feature>
<feature type="compositionally biased region" description="Basic and acidic residues" evidence="1">
    <location>
        <begin position="132"/>
        <end position="141"/>
    </location>
</feature>
<feature type="compositionally biased region" description="Acidic residues" evidence="1">
    <location>
        <begin position="217"/>
        <end position="227"/>
    </location>
</feature>
<reference evidence="2" key="1">
    <citation type="journal article" date="2023" name="GigaByte">
        <title>Genome assembly of the bearded iris, Iris pallida Lam.</title>
        <authorList>
            <person name="Bruccoleri R.E."/>
            <person name="Oakeley E.J."/>
            <person name="Faust A.M.E."/>
            <person name="Altorfer M."/>
            <person name="Dessus-Babus S."/>
            <person name="Burckhardt D."/>
            <person name="Oertli M."/>
            <person name="Naumann U."/>
            <person name="Petersen F."/>
            <person name="Wong J."/>
        </authorList>
    </citation>
    <scope>NUCLEOTIDE SEQUENCE</scope>
    <source>
        <strain evidence="2">GSM-AAB239-AS_SAM_17_03QT</strain>
    </source>
</reference>
<dbReference type="Pfam" id="PF05477">
    <property type="entry name" value="SURF2"/>
    <property type="match status" value="1"/>
</dbReference>
<evidence type="ECO:0000313" key="3">
    <source>
        <dbReference type="Proteomes" id="UP001140949"/>
    </source>
</evidence>
<dbReference type="EMBL" id="JANAVB010021796">
    <property type="protein sequence ID" value="KAJ6825180.1"/>
    <property type="molecule type" value="Genomic_DNA"/>
</dbReference>
<evidence type="ECO:0000313" key="2">
    <source>
        <dbReference type="EMBL" id="KAJ6825180.1"/>
    </source>
</evidence>
<feature type="compositionally biased region" description="Basic and acidic residues" evidence="1">
    <location>
        <begin position="1"/>
        <end position="22"/>
    </location>
</feature>
<dbReference type="InterPro" id="IPR008833">
    <property type="entry name" value="Surf2"/>
</dbReference>
<dbReference type="AlphaFoldDB" id="A0AAX6G943"/>
<comment type="caution">
    <text evidence="2">The sequence shown here is derived from an EMBL/GenBank/DDBJ whole genome shotgun (WGS) entry which is preliminary data.</text>
</comment>
<feature type="region of interest" description="Disordered" evidence="1">
    <location>
        <begin position="1"/>
        <end position="26"/>
    </location>
</feature>
<reference evidence="2" key="2">
    <citation type="submission" date="2023-04" db="EMBL/GenBank/DDBJ databases">
        <authorList>
            <person name="Bruccoleri R.E."/>
            <person name="Oakeley E.J."/>
            <person name="Faust A.-M."/>
            <person name="Dessus-Babus S."/>
            <person name="Altorfer M."/>
            <person name="Burckhardt D."/>
            <person name="Oertli M."/>
            <person name="Naumann U."/>
            <person name="Petersen F."/>
            <person name="Wong J."/>
        </authorList>
    </citation>
    <scope>NUCLEOTIDE SEQUENCE</scope>
    <source>
        <strain evidence="2">GSM-AAB239-AS_SAM_17_03QT</strain>
        <tissue evidence="2">Leaf</tissue>
    </source>
</reference>
<keyword evidence="3" id="KW-1185">Reference proteome</keyword>
<dbReference type="PANTHER" id="PTHR47854:SF1">
    <property type="entry name" value="SURFEIT LOCUS PROTEIN 2 (SURF2)"/>
    <property type="match status" value="1"/>
</dbReference>